<keyword evidence="2 4" id="KW-0175">Coiled coil</keyword>
<dbReference type="GO" id="GO:0043034">
    <property type="term" value="C:costamere"/>
    <property type="evidence" value="ECO:0007669"/>
    <property type="project" value="Ensembl"/>
</dbReference>
<feature type="compositionally biased region" description="Gly residues" evidence="5">
    <location>
        <begin position="88"/>
        <end position="97"/>
    </location>
</feature>
<dbReference type="PROSITE" id="PS00226">
    <property type="entry name" value="IF_ROD_1"/>
    <property type="match status" value="1"/>
</dbReference>
<dbReference type="InterPro" id="IPR018039">
    <property type="entry name" value="IF_conserved"/>
</dbReference>
<comment type="similarity">
    <text evidence="3">Belongs to the intermediate filament family.</text>
</comment>
<keyword evidence="1 3" id="KW-0403">Intermediate filament</keyword>
<feature type="compositionally biased region" description="Polar residues" evidence="5">
    <location>
        <begin position="595"/>
        <end position="607"/>
    </location>
</feature>
<feature type="coiled-coil region" evidence="4">
    <location>
        <begin position="160"/>
        <end position="282"/>
    </location>
</feature>
<accession>A0A8B9BYX5</accession>
<feature type="region of interest" description="Disordered" evidence="5">
    <location>
        <begin position="579"/>
        <end position="628"/>
    </location>
</feature>
<reference evidence="7" key="1">
    <citation type="submission" date="2025-08" db="UniProtKB">
        <authorList>
            <consortium name="Ensembl"/>
        </authorList>
    </citation>
    <scope>IDENTIFICATION</scope>
</reference>
<keyword evidence="8" id="KW-1185">Reference proteome</keyword>
<feature type="domain" description="IF rod" evidence="6">
    <location>
        <begin position="156"/>
        <end position="459"/>
    </location>
</feature>
<evidence type="ECO:0000313" key="8">
    <source>
        <dbReference type="Proteomes" id="UP000694426"/>
    </source>
</evidence>
<organism evidence="7 8">
    <name type="scientific">Anser brachyrhynchus</name>
    <name type="common">Pink-footed goose</name>
    <dbReference type="NCBI Taxonomy" id="132585"/>
    <lineage>
        <taxon>Eukaryota</taxon>
        <taxon>Metazoa</taxon>
        <taxon>Chordata</taxon>
        <taxon>Craniata</taxon>
        <taxon>Vertebrata</taxon>
        <taxon>Euteleostomi</taxon>
        <taxon>Archelosauria</taxon>
        <taxon>Archosauria</taxon>
        <taxon>Dinosauria</taxon>
        <taxon>Saurischia</taxon>
        <taxon>Theropoda</taxon>
        <taxon>Coelurosauria</taxon>
        <taxon>Aves</taxon>
        <taxon>Neognathae</taxon>
        <taxon>Galloanserae</taxon>
        <taxon>Anseriformes</taxon>
        <taxon>Anatidae</taxon>
        <taxon>Anserinae</taxon>
        <taxon>Anser</taxon>
    </lineage>
</organism>
<feature type="coiled-coil region" evidence="4">
    <location>
        <begin position="328"/>
        <end position="430"/>
    </location>
</feature>
<dbReference type="Pfam" id="PF00038">
    <property type="entry name" value="Filament"/>
    <property type="match status" value="1"/>
</dbReference>
<dbReference type="GO" id="GO:0017166">
    <property type="term" value="F:vinculin binding"/>
    <property type="evidence" value="ECO:0007669"/>
    <property type="project" value="Ensembl"/>
</dbReference>
<dbReference type="GO" id="GO:0042383">
    <property type="term" value="C:sarcolemma"/>
    <property type="evidence" value="ECO:0007669"/>
    <property type="project" value="Ensembl"/>
</dbReference>
<dbReference type="SMART" id="SM01391">
    <property type="entry name" value="Filament"/>
    <property type="match status" value="1"/>
</dbReference>
<dbReference type="InterPro" id="IPR039008">
    <property type="entry name" value="IF_rod_dom"/>
</dbReference>
<dbReference type="GO" id="GO:0060053">
    <property type="term" value="C:neurofilament cytoskeleton"/>
    <property type="evidence" value="ECO:0007669"/>
    <property type="project" value="Ensembl"/>
</dbReference>
<reference evidence="7" key="2">
    <citation type="submission" date="2025-09" db="UniProtKB">
        <authorList>
            <consortium name="Ensembl"/>
        </authorList>
    </citation>
    <scope>IDENTIFICATION</scope>
</reference>
<dbReference type="Gene3D" id="1.20.5.170">
    <property type="match status" value="1"/>
</dbReference>
<protein>
    <submittedName>
        <fullName evidence="7">Synemin</fullName>
    </submittedName>
</protein>
<evidence type="ECO:0000313" key="7">
    <source>
        <dbReference type="Ensembl" id="ENSABRP00000011140.1"/>
    </source>
</evidence>
<evidence type="ECO:0000256" key="5">
    <source>
        <dbReference type="SAM" id="MobiDB-lite"/>
    </source>
</evidence>
<dbReference type="InterPro" id="IPR030634">
    <property type="entry name" value="SYNM"/>
</dbReference>
<evidence type="ECO:0000256" key="2">
    <source>
        <dbReference type="ARBA" id="ARBA00023054"/>
    </source>
</evidence>
<evidence type="ECO:0000256" key="4">
    <source>
        <dbReference type="SAM" id="Coils"/>
    </source>
</evidence>
<dbReference type="Ensembl" id="ENSABRT00000015946.1">
    <property type="protein sequence ID" value="ENSABRP00000011140.1"/>
    <property type="gene ID" value="ENSABRG00000010010.1"/>
</dbReference>
<dbReference type="GeneTree" id="ENSGT00940000159268"/>
<feature type="compositionally biased region" description="Basic and acidic residues" evidence="5">
    <location>
        <begin position="998"/>
        <end position="1010"/>
    </location>
</feature>
<gene>
    <name evidence="7" type="primary">SYNM</name>
</gene>
<feature type="compositionally biased region" description="Basic and acidic residues" evidence="5">
    <location>
        <begin position="608"/>
        <end position="628"/>
    </location>
</feature>
<dbReference type="PROSITE" id="PS51842">
    <property type="entry name" value="IF_ROD_2"/>
    <property type="match status" value="1"/>
</dbReference>
<dbReference type="GO" id="GO:0005882">
    <property type="term" value="C:intermediate filament"/>
    <property type="evidence" value="ECO:0007669"/>
    <property type="project" value="UniProtKB-KW"/>
</dbReference>
<evidence type="ECO:0000256" key="1">
    <source>
        <dbReference type="ARBA" id="ARBA00022754"/>
    </source>
</evidence>
<dbReference type="PANTHER" id="PTHR47136:SF1">
    <property type="entry name" value="SYNEMIN"/>
    <property type="match status" value="1"/>
</dbReference>
<feature type="compositionally biased region" description="Low complexity" evidence="5">
    <location>
        <begin position="98"/>
        <end position="110"/>
    </location>
</feature>
<feature type="region of interest" description="Disordered" evidence="5">
    <location>
        <begin position="1408"/>
        <end position="1437"/>
    </location>
</feature>
<name>A0A8B9BYX5_9AVES</name>
<dbReference type="GO" id="GO:0045104">
    <property type="term" value="P:intermediate filament cytoskeleton organization"/>
    <property type="evidence" value="ECO:0007669"/>
    <property type="project" value="InterPro"/>
</dbReference>
<feature type="compositionally biased region" description="Polar residues" evidence="5">
    <location>
        <begin position="1425"/>
        <end position="1437"/>
    </location>
</feature>
<feature type="compositionally biased region" description="Low complexity" evidence="5">
    <location>
        <begin position="72"/>
        <end position="87"/>
    </location>
</feature>
<dbReference type="GO" id="GO:0008307">
    <property type="term" value="F:structural constituent of muscle"/>
    <property type="evidence" value="ECO:0007669"/>
    <property type="project" value="Ensembl"/>
</dbReference>
<dbReference type="SUPFAM" id="SSF64593">
    <property type="entry name" value="Intermediate filament protein, coiled coil region"/>
    <property type="match status" value="2"/>
</dbReference>
<dbReference type="GO" id="GO:0019215">
    <property type="term" value="F:intermediate filament binding"/>
    <property type="evidence" value="ECO:0007669"/>
    <property type="project" value="Ensembl"/>
</dbReference>
<feature type="region of interest" description="Disordered" evidence="5">
    <location>
        <begin position="998"/>
        <end position="1020"/>
    </location>
</feature>
<proteinExistence type="inferred from homology"/>
<evidence type="ECO:0000259" key="6">
    <source>
        <dbReference type="PROSITE" id="PS51842"/>
    </source>
</evidence>
<dbReference type="GO" id="GO:0031443">
    <property type="term" value="P:fast-twitch skeletal muscle fiber contraction"/>
    <property type="evidence" value="ECO:0007669"/>
    <property type="project" value="Ensembl"/>
</dbReference>
<dbReference type="GO" id="GO:0005200">
    <property type="term" value="F:structural constituent of cytoskeleton"/>
    <property type="evidence" value="ECO:0007669"/>
    <property type="project" value="Ensembl"/>
</dbReference>
<evidence type="ECO:0000256" key="3">
    <source>
        <dbReference type="RuleBase" id="RU000685"/>
    </source>
</evidence>
<sequence length="1744" mass="196167">MWGHAGCGHCCSALGPGKGGGHLWCARVSCATGSTLEAFQRLPRPKSGVLNQLSPPEVSWGPAPARGDPELPSRSGPGPPGDAAGRRSGAGGGGGRLLGAVRGRAGQGRAEPSRGRAEPRGQAAGGERRRQPGDPPRPRARRPGKMWRRWEAGWDEKRELQELNSRLRLFVGRVRELEEENRFLARELAELRQQELVGLRVPEQELGWLRVQLEELSRAKLEAELERDGLRRELAELRLLGAEVLEARRRLEPELAGQRELLQRLRGDCVALEELLLQLQVEHGQLAERQRREAVEMRELRLDLAALPPPLSALSLEELEETYEMVLGQSCRETLLRYQEQIRALQEQEAQRSREELELLREEGRQCRQHLEELRRQGQELVGLQQRLEEELLAGQDRHSAEVEEYERIIDALEEEKQILTMSITDYLKDYQELLQVKAGLILEIETYRALLEGESNQWIITWREQLAGQLPQDIINTSYNYTDIYSAYQERNKNQASPAIRITDTRYRIPAASISSSAHYSAQSTQAGSQTSASGKAFGRDVLGSIYRPSTTVRTDERIVTDHKELRAFTPSYSSWRNTEMQQKTIPERKKTEVTASSTVSFSKQSAHTERSDKDNKADKKPEITENIRTKPSFTKFPIYELHTNFKPSTYEETITETRTTVKEKREGSKPTEEKISLLKEKDKLEKQTKEEKKKTDEKTFVQERSADFGRKTETKTGVEQRKYVREEVINQKVTGADSSNARTLKSESTKKDTDVSRSKDVIEIPIILETPAPDKVSQKNKEDIRSHGFKTSTDDHVTKPAEIHKVNVTESSLKDEERISDRSHKTGTLSTENIAENIVADILKSFTQSSSSQISTDTKVTYFSKQEQPDDGKIKTKTTVQSRVQEKIDISDEADLGSLSNQDVRKVIREGAEGTPSKQKIEDIVHQGLKGSEGKKNLSVNVEIVEEPLDYVTDERTDFSTPFEVEEVEDTFPEREKRYGDEEQTITFTHEDIKKKKQRHESFTHVEEVTEEDDSPIEQKYFVSVPDDHPIINEKDDDSVYGQIHIEEESTIKYSWQDEFLQGTQSKRDEGVSSTEETYRVVGEEASAHILKTEHPKAGTSHVESVVIEKEIKIPQEFQTSIKGLLSKETKDPKHHLKEALEQLEGSLPESVKEELSALTKENQADSSSLEFDIKKVDKTDEGGSVTIVAEVNLSQTLNADEFDVAQLGEVIAGEKEKTTLHSVKKESSERVDGKSDIEIDVSSRSDKYTPLADQEVYSSSTVRRSGGTGYHTTQKVTYDGSVLETADFGEVSHSPESTDESKSVRRIRVGPTEVQRFEQIIYEQPGSETFGLSATEDVLQTEGSSEMSRSVRHFKLGPKEIQTTEEVIFRSPSTTTIEEIDSGNISQQKFSSDFGRSTRQVTVGSRQVTEEMSFGEPVSGSLELNSSEDLSQTGGAVDVRSARHFRLGPKEIHTEQVIFEGPISGKVEVSDTRDFSQTESSVRHIQLGPKEFMTAEKIIYQGPITEHIEISEVGDGTLSEGSVKHFRVGQTGVKTTERIIYQGSLSEIPEFINKGGHLSETEGSSDINTSFRHVKISPGETHTEQIVFTRPISETLEDLSQTEESSESGRSVKHFKVGSKETSFTFQMDVSNMGGASTVASGEQQATMLISNKQDPSFNQSQITVESDHTVENESKRSGYILSSFSQSHGEKVVEESSFDKTVQLQRMVDQRSVISDEKKVALLYLDREEEDDDENDGQWF</sequence>
<dbReference type="PANTHER" id="PTHR47136">
    <property type="entry name" value="SYNEMIN"/>
    <property type="match status" value="1"/>
</dbReference>
<feature type="region of interest" description="Disordered" evidence="5">
    <location>
        <begin position="46"/>
        <end position="144"/>
    </location>
</feature>
<dbReference type="Proteomes" id="UP000694426">
    <property type="component" value="Unplaced"/>
</dbReference>